<feature type="region of interest" description="Disordered" evidence="1">
    <location>
        <begin position="302"/>
        <end position="387"/>
    </location>
</feature>
<feature type="compositionally biased region" description="Low complexity" evidence="1">
    <location>
        <begin position="469"/>
        <end position="485"/>
    </location>
</feature>
<dbReference type="OrthoDB" id="2438315at2759"/>
<feature type="region of interest" description="Disordered" evidence="1">
    <location>
        <begin position="617"/>
        <end position="644"/>
    </location>
</feature>
<feature type="region of interest" description="Disordered" evidence="1">
    <location>
        <begin position="1161"/>
        <end position="1200"/>
    </location>
</feature>
<feature type="region of interest" description="Disordered" evidence="1">
    <location>
        <begin position="1468"/>
        <end position="1521"/>
    </location>
</feature>
<feature type="compositionally biased region" description="Polar residues" evidence="1">
    <location>
        <begin position="880"/>
        <end position="889"/>
    </location>
</feature>
<keyword evidence="3" id="KW-1185">Reference proteome</keyword>
<gene>
    <name evidence="2" type="ORF">EMPS_04342</name>
</gene>
<evidence type="ECO:0000313" key="2">
    <source>
        <dbReference type="EMBL" id="GJJ71985.1"/>
    </source>
</evidence>
<feature type="region of interest" description="Disordered" evidence="1">
    <location>
        <begin position="696"/>
        <end position="719"/>
    </location>
</feature>
<feature type="region of interest" description="Disordered" evidence="1">
    <location>
        <begin position="466"/>
        <end position="485"/>
    </location>
</feature>
<name>A0A9P3H8D6_9FUNG</name>
<feature type="region of interest" description="Disordered" evidence="1">
    <location>
        <begin position="979"/>
        <end position="1008"/>
    </location>
</feature>
<protein>
    <submittedName>
        <fullName evidence="2">Uncharacterized protein</fullName>
    </submittedName>
</protein>
<feature type="compositionally biased region" description="Polar residues" evidence="1">
    <location>
        <begin position="980"/>
        <end position="992"/>
    </location>
</feature>
<reference evidence="2" key="1">
    <citation type="submission" date="2021-11" db="EMBL/GenBank/DDBJ databases">
        <authorList>
            <person name="Herlambang A."/>
            <person name="Guo Y."/>
            <person name="Takashima Y."/>
            <person name="Nishizawa T."/>
        </authorList>
    </citation>
    <scope>NUCLEOTIDE SEQUENCE</scope>
    <source>
        <strain evidence="2">E1425</strain>
    </source>
</reference>
<feature type="region of interest" description="Disordered" evidence="1">
    <location>
        <begin position="205"/>
        <end position="249"/>
    </location>
</feature>
<dbReference type="InterPro" id="IPR014752">
    <property type="entry name" value="Arrestin-like_C"/>
</dbReference>
<accession>A0A9P3H8D6</accession>
<dbReference type="Gene3D" id="2.60.40.640">
    <property type="match status" value="1"/>
</dbReference>
<feature type="region of interest" description="Disordered" evidence="1">
    <location>
        <begin position="1227"/>
        <end position="1344"/>
    </location>
</feature>
<feature type="compositionally biased region" description="Basic residues" evidence="1">
    <location>
        <begin position="205"/>
        <end position="218"/>
    </location>
</feature>
<comment type="caution">
    <text evidence="2">The sequence shown here is derived from an EMBL/GenBank/DDBJ whole genome shotgun (WGS) entry which is preliminary data.</text>
</comment>
<evidence type="ECO:0000313" key="3">
    <source>
        <dbReference type="Proteomes" id="UP000827284"/>
    </source>
</evidence>
<feature type="compositionally biased region" description="Polar residues" evidence="1">
    <location>
        <begin position="357"/>
        <end position="379"/>
    </location>
</feature>
<evidence type="ECO:0000256" key="1">
    <source>
        <dbReference type="SAM" id="MobiDB-lite"/>
    </source>
</evidence>
<feature type="compositionally biased region" description="Low complexity" evidence="1">
    <location>
        <begin position="302"/>
        <end position="356"/>
    </location>
</feature>
<feature type="compositionally biased region" description="Polar residues" evidence="1">
    <location>
        <begin position="1273"/>
        <end position="1282"/>
    </location>
</feature>
<feature type="compositionally biased region" description="Low complexity" evidence="1">
    <location>
        <begin position="1131"/>
        <end position="1141"/>
    </location>
</feature>
<dbReference type="EMBL" id="BQFW01000006">
    <property type="protein sequence ID" value="GJJ71985.1"/>
    <property type="molecule type" value="Genomic_DNA"/>
</dbReference>
<feature type="compositionally biased region" description="Low complexity" evidence="1">
    <location>
        <begin position="1334"/>
        <end position="1344"/>
    </location>
</feature>
<dbReference type="Proteomes" id="UP000827284">
    <property type="component" value="Unassembled WGS sequence"/>
</dbReference>
<organism evidence="2 3">
    <name type="scientific">Entomortierella parvispora</name>
    <dbReference type="NCBI Taxonomy" id="205924"/>
    <lineage>
        <taxon>Eukaryota</taxon>
        <taxon>Fungi</taxon>
        <taxon>Fungi incertae sedis</taxon>
        <taxon>Mucoromycota</taxon>
        <taxon>Mortierellomycotina</taxon>
        <taxon>Mortierellomycetes</taxon>
        <taxon>Mortierellales</taxon>
        <taxon>Mortierellaceae</taxon>
        <taxon>Entomortierella</taxon>
    </lineage>
</organism>
<sequence length="1547" mass="165838">MISARSSPQPLRKVAPLTVDVHPKTKPGYANTIPRLADASPFSPSLHLSATSGHSGVSMSYESQASSPVTSIPVSPLTPMIVTPRTSSFATKHLDGCSEPLEDRQPSQELHRQSQLMTAEERAVRPVASFELTTGSAPVTEYPRVCKMLEKHPAVKVDWKVPEPIKAAGETLRGFLIITAKELSSELKTAAAEAAAGVVGRGHHGALKKIKGKDKHRISPALAESNGMLSPDRAKSRSGKRSKSNRESSMVNVEHIEIELAGIEEVTTGNGLLLRTKSDHHCFLQKTQSLSVGEMRWIQDSSSASTSSTSTSPTMSSTSSSISSSYSSSSSASSGSASTSTSSSSSSQPYSITSTAPTTLSMSRKNTLSSFPNNLSNDNKLSEHQPMPLFEPGHVLPGTRQGIPFAMRVPEKVGGSFKSAHASINYQLTALVHIRLGREVFILKQSLPVSLFELVQVRASKVTSPHDVAPLSATPSSASAAGTITSQSAMSPSKAGVRFVIPQSNSVLGTASVRPYSLWGLGPATSSQSSQYQYSSSHGYGRYHHRRRGSLSSSTGSGGQYYHQRQGMTRSISATSGAMAAISQGPPTAQQQLLSAMGDPTDARTARSIVQGDRIDSLALPEYHSSSKRSSRREDEKGEQLDEVGFGAHIDKSVAAAGESVTMDMFVCKSELMKVVNIKVSLVETIQIYSLVNDEKDQPDLHERSPAVLPSDSKQQSRQIRRKRLVDTHVVKVAKAYVPAQAEESHANDNHLKGYYEDYEDFRTTKSLSMYKLSMRLPETALTITDRELVKVEYTFIIKFFFKGRMGAFLELPIEIVSQYNHNRISTISGAISCVSNSVQIALPPVPILVKRTDATLQSESVVSPMTATPEDQKVAKEVNNGSPQSPVQTKGVARVSDIDQEPEQAIPLKSVSALVETVDHAAMTGDISPTSPAGAGGDILRVLVSTEHLTSMGPSLLQSAEMPHPGNDTVLATAKVQASEFSDQTNDSPSTDAEGLPEAGEGKVSVPSPVTELAAKVVVLQRDSGPELPRIVIDGTKSTSFLDASKPDQKDLSTVALSSDESLSHEADRATIQAEVSPGEVTVMASPALPLLFDLTSAAAPIDSPQPIHNNSTKDGDLSGLSVPHHHHGPANAAGSSSNHNGGGLVAKIAKSISSSPLLRSSWSTSMGSSSSPNGSNSNLNLAGGSGSGSSSSPQNPQSTTFTLAVTTLSALTLLSSVSQAAVVGNGGDHGDDKNQTRGINGSNGHLANGNSNGGGGRTVAKLHRKGMDKLSAQQNQQQKRLLSESSRRNNAPMGPLKSCLKKSPTSKTRQQRPLMPDGTPSSQRKKVTFAKGSTPSPSPTGSMIFIEPHQPCQQHQHQQYQQQQRSLVYQNQCTITGPQPVRVTPHPIQAVPAKAMIQAPVYMVESPIKSPVGSFSLRSRGVHHPFDSHPCRLSPQEKQTLENRDHQNLLHTHQVKDTTVNIGVAHHESSEEDNQEEEEEEEEDGDYEDDDERDGDHDEEDDEDDERESEEERVERRRVARVAWLAKYGDAFKQVYGAVPELPPI</sequence>
<reference evidence="2" key="2">
    <citation type="journal article" date="2022" name="Microbiol. Resour. Announc.">
        <title>Whole-Genome Sequence of Entomortierella parvispora E1425, a Mucoromycotan Fungus Associated with Burkholderiaceae-Related Endosymbiotic Bacteria.</title>
        <authorList>
            <person name="Herlambang A."/>
            <person name="Guo Y."/>
            <person name="Takashima Y."/>
            <person name="Narisawa K."/>
            <person name="Ohta H."/>
            <person name="Nishizawa T."/>
        </authorList>
    </citation>
    <scope>NUCLEOTIDE SEQUENCE</scope>
    <source>
        <strain evidence="2">E1425</strain>
    </source>
</reference>
<feature type="region of interest" description="Disordered" evidence="1">
    <location>
        <begin position="1104"/>
        <end position="1145"/>
    </location>
</feature>
<proteinExistence type="predicted"/>
<feature type="compositionally biased region" description="Polar residues" evidence="1">
    <location>
        <begin position="1238"/>
        <end position="1252"/>
    </location>
</feature>
<feature type="region of interest" description="Disordered" evidence="1">
    <location>
        <begin position="861"/>
        <end position="890"/>
    </location>
</feature>
<feature type="compositionally biased region" description="Basic and acidic residues" evidence="1">
    <location>
        <begin position="696"/>
        <end position="705"/>
    </location>
</feature>
<feature type="compositionally biased region" description="Acidic residues" evidence="1">
    <location>
        <begin position="1472"/>
        <end position="1514"/>
    </location>
</feature>